<dbReference type="EMBL" id="KV419412">
    <property type="protein sequence ID" value="KZS91986.1"/>
    <property type="molecule type" value="Genomic_DNA"/>
</dbReference>
<accession>A0A164T1A8</accession>
<evidence type="ECO:0000256" key="1">
    <source>
        <dbReference type="SAM" id="MobiDB-lite"/>
    </source>
</evidence>
<feature type="region of interest" description="Disordered" evidence="1">
    <location>
        <begin position="97"/>
        <end position="130"/>
    </location>
</feature>
<name>A0A164T1A8_9AGAM</name>
<evidence type="ECO:0000313" key="2">
    <source>
        <dbReference type="EMBL" id="KZS91986.1"/>
    </source>
</evidence>
<sequence length="226" mass="25269">MTFSTPQFPRRQINAVAVNIDRHPRSSLSLVYVFVKASIPANRPPLLLAETATRCPGQNPSNTTDRPLKILKPSTRSYITIVSSHIGFTKRYAATPSNKFHSPPTIQHQREAPEPTTPGPSIIYSPCDSSTSGHSWRKYGKMRESDSQYEGELLHKILLEGIVTSVWGVVSNAIFRLTQQNTFYAGRRDEGGGRWMYTCWTIERIIGMESVVEVDSLSDSGRANSR</sequence>
<organism evidence="2 3">
    <name type="scientific">Sistotremastrum niveocremeum HHB9708</name>
    <dbReference type="NCBI Taxonomy" id="1314777"/>
    <lineage>
        <taxon>Eukaryota</taxon>
        <taxon>Fungi</taxon>
        <taxon>Dikarya</taxon>
        <taxon>Basidiomycota</taxon>
        <taxon>Agaricomycotina</taxon>
        <taxon>Agaricomycetes</taxon>
        <taxon>Sistotremastrales</taxon>
        <taxon>Sistotremastraceae</taxon>
        <taxon>Sertulicium</taxon>
        <taxon>Sertulicium niveocremeum</taxon>
    </lineage>
</organism>
<gene>
    <name evidence="2" type="ORF">SISNIDRAFT_486925</name>
</gene>
<keyword evidence="3" id="KW-1185">Reference proteome</keyword>
<proteinExistence type="predicted"/>
<feature type="compositionally biased region" description="Polar residues" evidence="1">
    <location>
        <begin position="97"/>
        <end position="107"/>
    </location>
</feature>
<evidence type="ECO:0000313" key="3">
    <source>
        <dbReference type="Proteomes" id="UP000076722"/>
    </source>
</evidence>
<dbReference type="AlphaFoldDB" id="A0A164T1A8"/>
<dbReference type="Proteomes" id="UP000076722">
    <property type="component" value="Unassembled WGS sequence"/>
</dbReference>
<reference evidence="2 3" key="1">
    <citation type="journal article" date="2016" name="Mol. Biol. Evol.">
        <title>Comparative Genomics of Early-Diverging Mushroom-Forming Fungi Provides Insights into the Origins of Lignocellulose Decay Capabilities.</title>
        <authorList>
            <person name="Nagy L.G."/>
            <person name="Riley R."/>
            <person name="Tritt A."/>
            <person name="Adam C."/>
            <person name="Daum C."/>
            <person name="Floudas D."/>
            <person name="Sun H."/>
            <person name="Yadav J.S."/>
            <person name="Pangilinan J."/>
            <person name="Larsson K.H."/>
            <person name="Matsuura K."/>
            <person name="Barry K."/>
            <person name="Labutti K."/>
            <person name="Kuo R."/>
            <person name="Ohm R.A."/>
            <person name="Bhattacharya S.S."/>
            <person name="Shirouzu T."/>
            <person name="Yoshinaga Y."/>
            <person name="Martin F.M."/>
            <person name="Grigoriev I.V."/>
            <person name="Hibbett D.S."/>
        </authorList>
    </citation>
    <scope>NUCLEOTIDE SEQUENCE [LARGE SCALE GENOMIC DNA]</scope>
    <source>
        <strain evidence="2 3">HHB9708</strain>
    </source>
</reference>
<protein>
    <submittedName>
        <fullName evidence="2">Uncharacterized protein</fullName>
    </submittedName>
</protein>